<accession>A0A5B7D674</accession>
<organism evidence="1 2">
    <name type="scientific">Portunus trituberculatus</name>
    <name type="common">Swimming crab</name>
    <name type="synonym">Neptunus trituberculatus</name>
    <dbReference type="NCBI Taxonomy" id="210409"/>
    <lineage>
        <taxon>Eukaryota</taxon>
        <taxon>Metazoa</taxon>
        <taxon>Ecdysozoa</taxon>
        <taxon>Arthropoda</taxon>
        <taxon>Crustacea</taxon>
        <taxon>Multicrustacea</taxon>
        <taxon>Malacostraca</taxon>
        <taxon>Eumalacostraca</taxon>
        <taxon>Eucarida</taxon>
        <taxon>Decapoda</taxon>
        <taxon>Pleocyemata</taxon>
        <taxon>Brachyura</taxon>
        <taxon>Eubrachyura</taxon>
        <taxon>Portunoidea</taxon>
        <taxon>Portunidae</taxon>
        <taxon>Portuninae</taxon>
        <taxon>Portunus</taxon>
    </lineage>
</organism>
<keyword evidence="2" id="KW-1185">Reference proteome</keyword>
<proteinExistence type="predicted"/>
<name>A0A5B7D674_PORTR</name>
<evidence type="ECO:0000313" key="1">
    <source>
        <dbReference type="EMBL" id="MPC16754.1"/>
    </source>
</evidence>
<evidence type="ECO:0000313" key="2">
    <source>
        <dbReference type="Proteomes" id="UP000324222"/>
    </source>
</evidence>
<gene>
    <name evidence="1" type="ORF">E2C01_009589</name>
</gene>
<reference evidence="1 2" key="1">
    <citation type="submission" date="2019-05" db="EMBL/GenBank/DDBJ databases">
        <title>Another draft genome of Portunus trituberculatus and its Hox gene families provides insights of decapod evolution.</title>
        <authorList>
            <person name="Jeong J.-H."/>
            <person name="Song I."/>
            <person name="Kim S."/>
            <person name="Choi T."/>
            <person name="Kim D."/>
            <person name="Ryu S."/>
            <person name="Kim W."/>
        </authorList>
    </citation>
    <scope>NUCLEOTIDE SEQUENCE [LARGE SCALE GENOMIC DNA]</scope>
    <source>
        <tissue evidence="1">Muscle</tissue>
    </source>
</reference>
<dbReference type="Proteomes" id="UP000324222">
    <property type="component" value="Unassembled WGS sequence"/>
</dbReference>
<comment type="caution">
    <text evidence="1">The sequence shown here is derived from an EMBL/GenBank/DDBJ whole genome shotgun (WGS) entry which is preliminary data.</text>
</comment>
<sequence>MACGSQAARGRGMGLSISMGEDERRYKIQTEEGMQARAAITHSVLTCTAYICLLIPYALGVGLSLRPSNISCSTVHASTPTALHYTPGSPPWASEHLSCLPSW</sequence>
<dbReference type="EMBL" id="VSRR010000533">
    <property type="protein sequence ID" value="MPC16754.1"/>
    <property type="molecule type" value="Genomic_DNA"/>
</dbReference>
<dbReference type="AlphaFoldDB" id="A0A5B7D674"/>
<protein>
    <submittedName>
        <fullName evidence="1">Uncharacterized protein</fullName>
    </submittedName>
</protein>